<dbReference type="CDD" id="cd00093">
    <property type="entry name" value="HTH_XRE"/>
    <property type="match status" value="1"/>
</dbReference>
<dbReference type="PROSITE" id="PS50943">
    <property type="entry name" value="HTH_CROC1"/>
    <property type="match status" value="1"/>
</dbReference>
<dbReference type="OrthoDB" id="2360592at2"/>
<organism evidence="2 3">
    <name type="scientific">Streptococcus massiliensis</name>
    <dbReference type="NCBI Taxonomy" id="313439"/>
    <lineage>
        <taxon>Bacteria</taxon>
        <taxon>Bacillati</taxon>
        <taxon>Bacillota</taxon>
        <taxon>Bacilli</taxon>
        <taxon>Lactobacillales</taxon>
        <taxon>Streptococcaceae</taxon>
        <taxon>Streptococcus</taxon>
    </lineage>
</organism>
<keyword evidence="3" id="KW-1185">Reference proteome</keyword>
<dbReference type="GO" id="GO:0003677">
    <property type="term" value="F:DNA binding"/>
    <property type="evidence" value="ECO:0007669"/>
    <property type="project" value="InterPro"/>
</dbReference>
<sequence length="201" mass="23749">MRWDFGQVYQKIRKSKGISQSQAAGNFCSRGHLSNIEKNKDVPSYELMEHLLRQIDMTFGEFDYICNYYKPSKRKNILVRISKYSSAVDTDELKEIAQLCEEYLQEMEDLPIQNVLNLVRVFIEIRTNGPSEKAYQLADIIWQDLKRRDTWYESDLRMLGAILYSFDFETIQETTGKILDSLARYRDYIDLQKVHFSILSN</sequence>
<dbReference type="EMBL" id="UHFR01000005">
    <property type="protein sequence ID" value="SUN76343.1"/>
    <property type="molecule type" value="Genomic_DNA"/>
</dbReference>
<dbReference type="Pfam" id="PF01381">
    <property type="entry name" value="HTH_3"/>
    <property type="match status" value="1"/>
</dbReference>
<gene>
    <name evidence="2" type="ORF">NCTC13765_00832</name>
</gene>
<evidence type="ECO:0000313" key="3">
    <source>
        <dbReference type="Proteomes" id="UP000254634"/>
    </source>
</evidence>
<dbReference type="InterPro" id="IPR011990">
    <property type="entry name" value="TPR-like_helical_dom_sf"/>
</dbReference>
<dbReference type="Gene3D" id="1.25.40.10">
    <property type="entry name" value="Tetratricopeptide repeat domain"/>
    <property type="match status" value="1"/>
</dbReference>
<dbReference type="SMART" id="SM00530">
    <property type="entry name" value="HTH_XRE"/>
    <property type="match status" value="1"/>
</dbReference>
<dbReference type="STRING" id="1123307.GCA_000380065_00626"/>
<dbReference type="InterPro" id="IPR001387">
    <property type="entry name" value="Cro/C1-type_HTH"/>
</dbReference>
<accession>A0A380KWN5</accession>
<dbReference type="SUPFAM" id="SSF47413">
    <property type="entry name" value="lambda repressor-like DNA-binding domains"/>
    <property type="match status" value="1"/>
</dbReference>
<evidence type="ECO:0000259" key="1">
    <source>
        <dbReference type="PROSITE" id="PS50943"/>
    </source>
</evidence>
<dbReference type="InterPro" id="IPR010982">
    <property type="entry name" value="Lambda_DNA-bd_dom_sf"/>
</dbReference>
<dbReference type="RefSeq" id="WP_018371317.1">
    <property type="nucleotide sequence ID" value="NZ_UHFR01000005.1"/>
</dbReference>
<evidence type="ECO:0000313" key="2">
    <source>
        <dbReference type="EMBL" id="SUN76343.1"/>
    </source>
</evidence>
<feature type="domain" description="HTH cro/C1-type" evidence="1">
    <location>
        <begin position="10"/>
        <end position="62"/>
    </location>
</feature>
<dbReference type="AlphaFoldDB" id="A0A380KWN5"/>
<dbReference type="PANTHER" id="PTHR37038:SF13">
    <property type="entry name" value="HTH CRO_C1-TYPE DOMAIN-CONTAINING PROTEIN"/>
    <property type="match status" value="1"/>
</dbReference>
<reference evidence="2" key="1">
    <citation type="submission" date="2018-06" db="EMBL/GenBank/DDBJ databases">
        <authorList>
            <consortium name="Pathogen Informatics"/>
            <person name="Doyle S."/>
        </authorList>
    </citation>
    <scope>NUCLEOTIDE SEQUENCE [LARGE SCALE GENOMIC DNA]</scope>
    <source>
        <strain evidence="2">NCTC13765</strain>
    </source>
</reference>
<name>A0A380KWN5_9STRE</name>
<dbReference type="InterPro" id="IPR053163">
    <property type="entry name" value="HTH-type_regulator_Rgg"/>
</dbReference>
<dbReference type="Proteomes" id="UP000254634">
    <property type="component" value="Unassembled WGS sequence"/>
</dbReference>
<dbReference type="PANTHER" id="PTHR37038">
    <property type="entry name" value="TRANSCRIPTIONAL REGULATOR-RELATED"/>
    <property type="match status" value="1"/>
</dbReference>
<protein>
    <submittedName>
        <fullName evidence="2">Transcriptional regulator</fullName>
    </submittedName>
</protein>
<proteinExistence type="predicted"/>